<sequence>MAKKEINLKQDMEINREIAETKAKRVLEKIDAFEMNKHRQDRKGVPPVARNDLGIGRK</sequence>
<dbReference type="AlphaFoldDB" id="A0A4V3GXR7"/>
<dbReference type="STRING" id="926561.GCA_000379025_00091"/>
<keyword evidence="4" id="KW-1185">Reference proteome</keyword>
<evidence type="ECO:0000256" key="2">
    <source>
        <dbReference type="SAM" id="MobiDB-lite"/>
    </source>
</evidence>
<feature type="region of interest" description="Disordered" evidence="2">
    <location>
        <begin position="37"/>
        <end position="58"/>
    </location>
</feature>
<keyword evidence="1" id="KW-0175">Coiled coil</keyword>
<dbReference type="RefSeq" id="WP_166667953.1">
    <property type="nucleotide sequence ID" value="NZ_SOEG01000019.1"/>
</dbReference>
<comment type="caution">
    <text evidence="3">The sequence shown here is derived from an EMBL/GenBank/DDBJ whole genome shotgun (WGS) entry which is preliminary data.</text>
</comment>
<evidence type="ECO:0000313" key="4">
    <source>
        <dbReference type="Proteomes" id="UP000295832"/>
    </source>
</evidence>
<dbReference type="EMBL" id="SOEG01000019">
    <property type="protein sequence ID" value="TDX49209.1"/>
    <property type="molecule type" value="Genomic_DNA"/>
</dbReference>
<protein>
    <submittedName>
        <fullName evidence="3">Uncharacterized protein</fullName>
    </submittedName>
</protein>
<feature type="coiled-coil region" evidence="1">
    <location>
        <begin position="9"/>
        <end position="36"/>
    </location>
</feature>
<organism evidence="3 4">
    <name type="scientific">Orenia marismortui</name>
    <dbReference type="NCBI Taxonomy" id="46469"/>
    <lineage>
        <taxon>Bacteria</taxon>
        <taxon>Bacillati</taxon>
        <taxon>Bacillota</taxon>
        <taxon>Clostridia</taxon>
        <taxon>Halanaerobiales</taxon>
        <taxon>Halobacteroidaceae</taxon>
        <taxon>Orenia</taxon>
    </lineage>
</organism>
<dbReference type="Proteomes" id="UP000295832">
    <property type="component" value="Unassembled WGS sequence"/>
</dbReference>
<accession>A0A4V3GXR7</accession>
<name>A0A4V3GXR7_9FIRM</name>
<gene>
    <name evidence="3" type="ORF">C7959_11930</name>
</gene>
<proteinExistence type="predicted"/>
<evidence type="ECO:0000313" key="3">
    <source>
        <dbReference type="EMBL" id="TDX49209.1"/>
    </source>
</evidence>
<reference evidence="3 4" key="1">
    <citation type="submission" date="2019-03" db="EMBL/GenBank/DDBJ databases">
        <title>Subsurface microbial communities from deep shales in Ohio and West Virginia, USA.</title>
        <authorList>
            <person name="Wrighton K."/>
        </authorList>
    </citation>
    <scope>NUCLEOTIDE SEQUENCE [LARGE SCALE GENOMIC DNA]</scope>
    <source>
        <strain evidence="3 4">MSL 6dP</strain>
    </source>
</reference>
<evidence type="ECO:0000256" key="1">
    <source>
        <dbReference type="SAM" id="Coils"/>
    </source>
</evidence>